<accession>A0ABQ1WLC5</accession>
<reference evidence="2" key="1">
    <citation type="journal article" date="2019" name="Int. J. Syst. Evol. Microbiol.">
        <title>The Global Catalogue of Microorganisms (GCM) 10K type strain sequencing project: providing services to taxonomists for standard genome sequencing and annotation.</title>
        <authorList>
            <consortium name="The Broad Institute Genomics Platform"/>
            <consortium name="The Broad Institute Genome Sequencing Center for Infectious Disease"/>
            <person name="Wu L."/>
            <person name="Ma J."/>
        </authorList>
    </citation>
    <scope>NUCLEOTIDE SEQUENCE [LARGE SCALE GENOMIC DNA]</scope>
    <source>
        <strain evidence="2">CGMCC 1.12990</strain>
    </source>
</reference>
<proteinExistence type="predicted"/>
<evidence type="ECO:0000313" key="1">
    <source>
        <dbReference type="EMBL" id="GGG35472.1"/>
    </source>
</evidence>
<dbReference type="Proteomes" id="UP000601361">
    <property type="component" value="Unassembled WGS sequence"/>
</dbReference>
<sequence>MGIFDIFSSAPKKETVLNFVFKSSDHLRYEGGRHISGPHGGAGRIIKVEPNIIDGVGYTVTAFNSDGNHPLWQNNIMMAPKQMKAVQQESNKVVLRGYGSDATGVSFSNYGLTIHLTNGVVDKCILHMHDRGVDIEYLK</sequence>
<dbReference type="RefSeq" id="WP_188556680.1">
    <property type="nucleotide sequence ID" value="NZ_BMGS01000002.1"/>
</dbReference>
<protein>
    <submittedName>
        <fullName evidence="1">Uncharacterized protein</fullName>
    </submittedName>
</protein>
<evidence type="ECO:0000313" key="2">
    <source>
        <dbReference type="Proteomes" id="UP000601361"/>
    </source>
</evidence>
<organism evidence="1 2">
    <name type="scientific">Hymenobacter glacieicola</name>
    <dbReference type="NCBI Taxonomy" id="1562124"/>
    <lineage>
        <taxon>Bacteria</taxon>
        <taxon>Pseudomonadati</taxon>
        <taxon>Bacteroidota</taxon>
        <taxon>Cytophagia</taxon>
        <taxon>Cytophagales</taxon>
        <taxon>Hymenobacteraceae</taxon>
        <taxon>Hymenobacter</taxon>
    </lineage>
</organism>
<comment type="caution">
    <text evidence="1">The sequence shown here is derived from an EMBL/GenBank/DDBJ whole genome shotgun (WGS) entry which is preliminary data.</text>
</comment>
<name>A0ABQ1WLC5_9BACT</name>
<keyword evidence="2" id="KW-1185">Reference proteome</keyword>
<dbReference type="EMBL" id="BMGS01000002">
    <property type="protein sequence ID" value="GGG35472.1"/>
    <property type="molecule type" value="Genomic_DNA"/>
</dbReference>
<gene>
    <name evidence="1" type="ORF">GCM10011378_09670</name>
</gene>